<comment type="caution">
    <text evidence="5">The sequence shown here is derived from an EMBL/GenBank/DDBJ whole genome shotgun (WGS) entry which is preliminary data.</text>
</comment>
<dbReference type="EMBL" id="NEVH01025138">
    <property type="protein sequence ID" value="PNF15764.1"/>
    <property type="molecule type" value="Genomic_DNA"/>
</dbReference>
<dbReference type="CDD" id="cd01099">
    <property type="entry name" value="PAN_AP_HGF"/>
    <property type="match status" value="2"/>
</dbReference>
<organism evidence="5 6">
    <name type="scientific">Cryptotermes secundus</name>
    <dbReference type="NCBI Taxonomy" id="105785"/>
    <lineage>
        <taxon>Eukaryota</taxon>
        <taxon>Metazoa</taxon>
        <taxon>Ecdysozoa</taxon>
        <taxon>Arthropoda</taxon>
        <taxon>Hexapoda</taxon>
        <taxon>Insecta</taxon>
        <taxon>Pterygota</taxon>
        <taxon>Neoptera</taxon>
        <taxon>Polyneoptera</taxon>
        <taxon>Dictyoptera</taxon>
        <taxon>Blattodea</taxon>
        <taxon>Blattoidea</taxon>
        <taxon>Termitoidae</taxon>
        <taxon>Kalotermitidae</taxon>
        <taxon>Cryptotermitinae</taxon>
        <taxon>Cryptotermes</taxon>
    </lineage>
</organism>
<feature type="signal peptide" evidence="2">
    <location>
        <begin position="1"/>
        <end position="17"/>
    </location>
</feature>
<dbReference type="GO" id="GO:0009653">
    <property type="term" value="P:anatomical structure morphogenesis"/>
    <property type="evidence" value="ECO:0007669"/>
    <property type="project" value="TreeGrafter"/>
</dbReference>
<dbReference type="PANTHER" id="PTHR47327">
    <property type="entry name" value="FI18240P1-RELATED"/>
    <property type="match status" value="1"/>
</dbReference>
<dbReference type="SUPFAM" id="SSF57414">
    <property type="entry name" value="Hairpin loop containing domain-like"/>
    <property type="match status" value="2"/>
</dbReference>
<evidence type="ECO:0008006" key="7">
    <source>
        <dbReference type="Google" id="ProtNLM"/>
    </source>
</evidence>
<dbReference type="SMART" id="SM00241">
    <property type="entry name" value="ZP"/>
    <property type="match status" value="1"/>
</dbReference>
<feature type="domain" description="Apple" evidence="3">
    <location>
        <begin position="200"/>
        <end position="282"/>
    </location>
</feature>
<dbReference type="Pfam" id="PF25057">
    <property type="entry name" value="CUT_N"/>
    <property type="match status" value="1"/>
</dbReference>
<feature type="chain" id="PRO_5014412983" description="ZP domain-containing protein" evidence="2">
    <location>
        <begin position="18"/>
        <end position="637"/>
    </location>
</feature>
<evidence type="ECO:0000313" key="5">
    <source>
        <dbReference type="EMBL" id="PNF15764.1"/>
    </source>
</evidence>
<reference evidence="5 6" key="1">
    <citation type="submission" date="2017-12" db="EMBL/GenBank/DDBJ databases">
        <title>Hemimetabolous genomes reveal molecular basis of termite eusociality.</title>
        <authorList>
            <person name="Harrison M.C."/>
            <person name="Jongepier E."/>
            <person name="Robertson H.M."/>
            <person name="Arning N."/>
            <person name="Bitard-Feildel T."/>
            <person name="Chao H."/>
            <person name="Childers C.P."/>
            <person name="Dinh H."/>
            <person name="Doddapaneni H."/>
            <person name="Dugan S."/>
            <person name="Gowin J."/>
            <person name="Greiner C."/>
            <person name="Han Y."/>
            <person name="Hu H."/>
            <person name="Hughes D.S.T."/>
            <person name="Huylmans A.-K."/>
            <person name="Kemena C."/>
            <person name="Kremer L.P.M."/>
            <person name="Lee S.L."/>
            <person name="Lopez-Ezquerra A."/>
            <person name="Mallet L."/>
            <person name="Monroy-Kuhn J.M."/>
            <person name="Moser A."/>
            <person name="Murali S.C."/>
            <person name="Muzny D.M."/>
            <person name="Otani S."/>
            <person name="Piulachs M.-D."/>
            <person name="Poelchau M."/>
            <person name="Qu J."/>
            <person name="Schaub F."/>
            <person name="Wada-Katsumata A."/>
            <person name="Worley K.C."/>
            <person name="Xie Q."/>
            <person name="Ylla G."/>
            <person name="Poulsen M."/>
            <person name="Gibbs R.A."/>
            <person name="Schal C."/>
            <person name="Richards S."/>
            <person name="Belles X."/>
            <person name="Korb J."/>
            <person name="Bornberg-Bauer E."/>
        </authorList>
    </citation>
    <scope>NUCLEOTIDE SEQUENCE [LARGE SCALE GENOMIC DNA]</scope>
    <source>
        <tissue evidence="5">Whole body</tissue>
    </source>
</reference>
<dbReference type="InterPro" id="IPR052774">
    <property type="entry name" value="Celegans_DevNeuronal_Protein"/>
</dbReference>
<feature type="domain" description="Apple" evidence="3">
    <location>
        <begin position="109"/>
        <end position="192"/>
    </location>
</feature>
<evidence type="ECO:0000256" key="2">
    <source>
        <dbReference type="SAM" id="SignalP"/>
    </source>
</evidence>
<dbReference type="InterPro" id="IPR056953">
    <property type="entry name" value="CUT_N"/>
</dbReference>
<dbReference type="PROSITE" id="PS51034">
    <property type="entry name" value="ZP_2"/>
    <property type="match status" value="1"/>
</dbReference>
<evidence type="ECO:0000256" key="1">
    <source>
        <dbReference type="SAM" id="Phobius"/>
    </source>
</evidence>
<sequence>MVFPVLLLLSASWAAAARDCRPEDVHFELITGYVYSAPGEIITTSPGVLLLRDCLEQCRLNDLCRAINFETGLCVLFAGSHADQPGALTKSQFPVFTIFAQKTCIRAPCARPWLFEVVRGHELRTYIRHRRRVGSRRECMELCLQEREFTCRSANFNHETGDCALSDMDRFTVSGLNSLTAEERVDYIESNCVSDPLKMCDFTQLNGRILKTVDSIHQDVASLEQCRKLCLQAPDFRCHTFDFGDTGSGVCRLSHHATPSLQHIEEPYLDLESATTYQLTACYNVTVDCRASDMVARIRTNKIFNGKVYAKNRPNSCVTDVVNDLEFDLRLGYHDLNCDVRQDALGRFSTDIIIQHHDQIVTSQDVGLSIRCSYNLQNRSVGHGMELQVSGEPDENEENAYVLSPTVTMRITDRQGQDIHTAQVGDALSLRFNILDEDTPYQIFVRELVALDGVDSSEILLIDSLGCPTDPTIMGPITTVDQAARSLQAPFDAFKFPTSDVVQFKALVTPCLPSCEPVLCNVEDYYGIERKVDSYGKRRRRRNINATSDEDMLLVQSIRIADKFKFKKEMEDERNRARLTERSGEHPFCMNILGLAAAATIFLCTQVLLAMVCLWQRKWRNDNTPYHDRRHLYHRGY</sequence>
<feature type="transmembrane region" description="Helical" evidence="1">
    <location>
        <begin position="592"/>
        <end position="615"/>
    </location>
</feature>
<keyword evidence="2" id="KW-0732">Signal</keyword>
<dbReference type="STRING" id="105785.A0A2J7PHG6"/>
<keyword evidence="1" id="KW-1133">Transmembrane helix</keyword>
<dbReference type="InterPro" id="IPR003609">
    <property type="entry name" value="Pan_app"/>
</dbReference>
<dbReference type="InParanoid" id="A0A2J7PHG6"/>
<feature type="domain" description="ZP" evidence="4">
    <location>
        <begin position="288"/>
        <end position="527"/>
    </location>
</feature>
<dbReference type="Proteomes" id="UP000235965">
    <property type="component" value="Unassembled WGS sequence"/>
</dbReference>
<feature type="domain" description="Apple" evidence="3">
    <location>
        <begin position="20"/>
        <end position="104"/>
    </location>
</feature>
<dbReference type="AlphaFoldDB" id="A0A2J7PHG6"/>
<keyword evidence="1" id="KW-0472">Membrane</keyword>
<evidence type="ECO:0000259" key="4">
    <source>
        <dbReference type="PROSITE" id="PS51034"/>
    </source>
</evidence>
<gene>
    <name evidence="5" type="ORF">B7P43_G11023</name>
</gene>
<dbReference type="SMART" id="SM00473">
    <property type="entry name" value="PAN_AP"/>
    <property type="match status" value="3"/>
</dbReference>
<dbReference type="PROSITE" id="PS50948">
    <property type="entry name" value="PAN"/>
    <property type="match status" value="3"/>
</dbReference>
<protein>
    <recommendedName>
        <fullName evidence="7">ZP domain-containing protein</fullName>
    </recommendedName>
</protein>
<name>A0A2J7PHG6_9NEOP</name>
<evidence type="ECO:0000313" key="6">
    <source>
        <dbReference type="Proteomes" id="UP000235965"/>
    </source>
</evidence>
<accession>A0A2J7PHG6</accession>
<dbReference type="Pfam" id="PF00024">
    <property type="entry name" value="PAN_1"/>
    <property type="match status" value="3"/>
</dbReference>
<proteinExistence type="predicted"/>
<dbReference type="InterPro" id="IPR001507">
    <property type="entry name" value="ZP_dom"/>
</dbReference>
<dbReference type="OrthoDB" id="5867217at2759"/>
<evidence type="ECO:0000259" key="3">
    <source>
        <dbReference type="PROSITE" id="PS50948"/>
    </source>
</evidence>
<keyword evidence="1" id="KW-0812">Transmembrane</keyword>
<dbReference type="PANTHER" id="PTHR47327:SF2">
    <property type="entry name" value="FI18240P1-RELATED"/>
    <property type="match status" value="1"/>
</dbReference>
<dbReference type="Gene3D" id="3.50.4.10">
    <property type="entry name" value="Hepatocyte Growth Factor"/>
    <property type="match status" value="2"/>
</dbReference>
<keyword evidence="6" id="KW-1185">Reference proteome</keyword>